<dbReference type="InterPro" id="IPR016181">
    <property type="entry name" value="Acyl_CoA_acyltransferase"/>
</dbReference>
<dbReference type="PROSITE" id="PS51186">
    <property type="entry name" value="GNAT"/>
    <property type="match status" value="1"/>
</dbReference>
<evidence type="ECO:0000313" key="3">
    <source>
        <dbReference type="Proteomes" id="UP001418222"/>
    </source>
</evidence>
<dbReference type="Pfam" id="PF13302">
    <property type="entry name" value="Acetyltransf_3"/>
    <property type="match status" value="1"/>
</dbReference>
<gene>
    <name evidence="2" type="ORF">KSP39_PZI000508</name>
</gene>
<dbReference type="CDD" id="cd04301">
    <property type="entry name" value="NAT_SF"/>
    <property type="match status" value="1"/>
</dbReference>
<protein>
    <recommendedName>
        <fullName evidence="1">N-acetyltransferase domain-containing protein</fullName>
    </recommendedName>
</protein>
<dbReference type="Gene3D" id="3.40.630.30">
    <property type="match status" value="1"/>
</dbReference>
<organism evidence="2 3">
    <name type="scientific">Platanthera zijinensis</name>
    <dbReference type="NCBI Taxonomy" id="2320716"/>
    <lineage>
        <taxon>Eukaryota</taxon>
        <taxon>Viridiplantae</taxon>
        <taxon>Streptophyta</taxon>
        <taxon>Embryophyta</taxon>
        <taxon>Tracheophyta</taxon>
        <taxon>Spermatophyta</taxon>
        <taxon>Magnoliopsida</taxon>
        <taxon>Liliopsida</taxon>
        <taxon>Asparagales</taxon>
        <taxon>Orchidaceae</taxon>
        <taxon>Orchidoideae</taxon>
        <taxon>Orchideae</taxon>
        <taxon>Orchidinae</taxon>
        <taxon>Platanthera</taxon>
    </lineage>
</organism>
<evidence type="ECO:0000259" key="1">
    <source>
        <dbReference type="PROSITE" id="PS51186"/>
    </source>
</evidence>
<name>A0AAP0GFS6_9ASPA</name>
<dbReference type="PANTHER" id="PTHR46067">
    <property type="entry name" value="ACYL-COA N-ACYLTRANSFERASES (NAT) SUPERFAMILY PROTEIN"/>
    <property type="match status" value="1"/>
</dbReference>
<accession>A0AAP0GFS6</accession>
<dbReference type="GO" id="GO:0016747">
    <property type="term" value="F:acyltransferase activity, transferring groups other than amino-acyl groups"/>
    <property type="evidence" value="ECO:0007669"/>
    <property type="project" value="InterPro"/>
</dbReference>
<dbReference type="Proteomes" id="UP001418222">
    <property type="component" value="Unassembled WGS sequence"/>
</dbReference>
<reference evidence="2 3" key="1">
    <citation type="journal article" date="2022" name="Nat. Plants">
        <title>Genomes of leafy and leafless Platanthera orchids illuminate the evolution of mycoheterotrophy.</title>
        <authorList>
            <person name="Li M.H."/>
            <person name="Liu K.W."/>
            <person name="Li Z."/>
            <person name="Lu H.C."/>
            <person name="Ye Q.L."/>
            <person name="Zhang D."/>
            <person name="Wang J.Y."/>
            <person name="Li Y.F."/>
            <person name="Zhong Z.M."/>
            <person name="Liu X."/>
            <person name="Yu X."/>
            <person name="Liu D.K."/>
            <person name="Tu X.D."/>
            <person name="Liu B."/>
            <person name="Hao Y."/>
            <person name="Liao X.Y."/>
            <person name="Jiang Y.T."/>
            <person name="Sun W.H."/>
            <person name="Chen J."/>
            <person name="Chen Y.Q."/>
            <person name="Ai Y."/>
            <person name="Zhai J.W."/>
            <person name="Wu S.S."/>
            <person name="Zhou Z."/>
            <person name="Hsiao Y.Y."/>
            <person name="Wu W.L."/>
            <person name="Chen Y.Y."/>
            <person name="Lin Y.F."/>
            <person name="Hsu J.L."/>
            <person name="Li C.Y."/>
            <person name="Wang Z.W."/>
            <person name="Zhao X."/>
            <person name="Zhong W.Y."/>
            <person name="Ma X.K."/>
            <person name="Ma L."/>
            <person name="Huang J."/>
            <person name="Chen G.Z."/>
            <person name="Huang M.Z."/>
            <person name="Huang L."/>
            <person name="Peng D.H."/>
            <person name="Luo Y.B."/>
            <person name="Zou S.Q."/>
            <person name="Chen S.P."/>
            <person name="Lan S."/>
            <person name="Tsai W.C."/>
            <person name="Van de Peer Y."/>
            <person name="Liu Z.J."/>
        </authorList>
    </citation>
    <scope>NUCLEOTIDE SEQUENCE [LARGE SCALE GENOMIC DNA]</scope>
    <source>
        <strain evidence="2">Lor287</strain>
    </source>
</reference>
<dbReference type="EMBL" id="JBBWWQ010000001">
    <property type="protein sequence ID" value="KAK8957660.1"/>
    <property type="molecule type" value="Genomic_DNA"/>
</dbReference>
<sequence>MRTERGYLTIGDEGSTTDHPPAITFREFEQSESDIAAIMDFGTDERVNRFLHFDLFRCRDDAVRFIDTFVLPHPWFRFICLSGAGDHPVGIVVLRPEDAGGGRKRVSLGYSVVPEYWGRGIATEAARMSIEAALERWTGVERVQAFVCLDNLASQRVLEKAGFQREAVLRKYMFFKGQTRDFALYSFLSTDRRLSHHD</sequence>
<proteinExistence type="predicted"/>
<dbReference type="SUPFAM" id="SSF55729">
    <property type="entry name" value="Acyl-CoA N-acyltransferases (Nat)"/>
    <property type="match status" value="1"/>
</dbReference>
<evidence type="ECO:0000313" key="2">
    <source>
        <dbReference type="EMBL" id="KAK8957660.1"/>
    </source>
</evidence>
<dbReference type="AlphaFoldDB" id="A0AAP0GFS6"/>
<dbReference type="PANTHER" id="PTHR46067:SF27">
    <property type="entry name" value="ACYL-COA N-ACYLTRANSFERASES (NAT) SUPERFAMILY PROTEIN"/>
    <property type="match status" value="1"/>
</dbReference>
<feature type="domain" description="N-acetyltransferase" evidence="1">
    <location>
        <begin position="23"/>
        <end position="181"/>
    </location>
</feature>
<dbReference type="InterPro" id="IPR000182">
    <property type="entry name" value="GNAT_dom"/>
</dbReference>
<keyword evidence="3" id="KW-1185">Reference proteome</keyword>
<comment type="caution">
    <text evidence="2">The sequence shown here is derived from an EMBL/GenBank/DDBJ whole genome shotgun (WGS) entry which is preliminary data.</text>
</comment>